<evidence type="ECO:0000313" key="11">
    <source>
        <dbReference type="Proteomes" id="UP000187203"/>
    </source>
</evidence>
<sequence>MASSSQSKALSATLLSLALTMSFFLSECHAKSSIHHVLRRFGNVVVSPPHKHKPPFKPGPWKEAHATFYEGGAGTYGGACGYADVVKLGYGENTAALSSVLFNNGQKCGSCYEIKCFNSTQWCKPGEQSLIVTATDHCPADNNGGWCDPPREHFDLTKSGFLQIAEYKAGIVPIRYRQVPCQKQGGIRFEITGNPYFNLVSITNVGGSGDVMSVEVKGDDELRWSPLTRNWGQKWQSNSKLIGEGLTFRVRTSDGKTTTAWNVVPKNWQFGQSFVSQKNFRGMPLDTNNGPNP</sequence>
<dbReference type="Gene3D" id="2.60.40.760">
    <property type="entry name" value="Expansin, cellulose-binding-like domain"/>
    <property type="match status" value="1"/>
</dbReference>
<gene>
    <name evidence="10" type="ORF">COLO4_26905</name>
</gene>
<dbReference type="SMART" id="SM00837">
    <property type="entry name" value="DPBB_1"/>
    <property type="match status" value="1"/>
</dbReference>
<evidence type="ECO:0000256" key="6">
    <source>
        <dbReference type="ARBA" id="ARBA00023316"/>
    </source>
</evidence>
<name>A0A1R3HU14_9ROSI</name>
<keyword evidence="3 7" id="KW-0964">Secreted</keyword>
<evidence type="ECO:0000256" key="7">
    <source>
        <dbReference type="RuleBase" id="RU365023"/>
    </source>
</evidence>
<dbReference type="PROSITE" id="PS50843">
    <property type="entry name" value="EXPANSIN_CBD"/>
    <property type="match status" value="1"/>
</dbReference>
<dbReference type="PROSITE" id="PS50842">
    <property type="entry name" value="EXPANSIN_EG45"/>
    <property type="match status" value="1"/>
</dbReference>
<dbReference type="PRINTS" id="PR01226">
    <property type="entry name" value="EXPANSIN"/>
</dbReference>
<dbReference type="Pfam" id="PF03330">
    <property type="entry name" value="DPBB_1"/>
    <property type="match status" value="1"/>
</dbReference>
<feature type="domain" description="Expansin-like CBD" evidence="9">
    <location>
        <begin position="196"/>
        <end position="276"/>
    </location>
</feature>
<evidence type="ECO:0000259" key="8">
    <source>
        <dbReference type="PROSITE" id="PS50842"/>
    </source>
</evidence>
<keyword evidence="2 7" id="KW-0134">Cell wall</keyword>
<feature type="domain" description="Expansin-like EG45" evidence="8">
    <location>
        <begin position="77"/>
        <end position="186"/>
    </location>
</feature>
<dbReference type="Proteomes" id="UP000187203">
    <property type="component" value="Unassembled WGS sequence"/>
</dbReference>
<keyword evidence="6 7" id="KW-0961">Cell wall biogenesis/degradation</keyword>
<comment type="function">
    <text evidence="7">Causes loosening and extension of plant cell walls by disrupting non-covalent bonding between cellulose microfibrils and matrix glucans. No enzymatic activity has been found.</text>
</comment>
<feature type="signal peptide" evidence="7">
    <location>
        <begin position="1"/>
        <end position="30"/>
    </location>
</feature>
<dbReference type="GO" id="GO:0009653">
    <property type="term" value="P:anatomical structure morphogenesis"/>
    <property type="evidence" value="ECO:0007669"/>
    <property type="project" value="UniProtKB-ARBA"/>
</dbReference>
<evidence type="ECO:0000256" key="3">
    <source>
        <dbReference type="ARBA" id="ARBA00022525"/>
    </source>
</evidence>
<dbReference type="InterPro" id="IPR007117">
    <property type="entry name" value="Expansin_CBD"/>
</dbReference>
<dbReference type="STRING" id="93759.A0A1R3HU14"/>
<dbReference type="CDD" id="cd22274">
    <property type="entry name" value="DPBB_EXPA_N"/>
    <property type="match status" value="1"/>
</dbReference>
<comment type="subcellular location">
    <subcellularLocation>
        <location evidence="7">Secreted</location>
        <location evidence="7">Cell wall</location>
    </subcellularLocation>
    <subcellularLocation>
        <location evidence="7">Membrane</location>
        <topology evidence="7">Peripheral membrane protein</topology>
    </subcellularLocation>
</comment>
<dbReference type="InterPro" id="IPR007112">
    <property type="entry name" value="Expansin/allergen_DPBB_dom"/>
</dbReference>
<dbReference type="EMBL" id="AWUE01019396">
    <property type="protein sequence ID" value="OMO73720.1"/>
    <property type="molecule type" value="Genomic_DNA"/>
</dbReference>
<reference evidence="11" key="1">
    <citation type="submission" date="2013-09" db="EMBL/GenBank/DDBJ databases">
        <title>Corchorus olitorius genome sequencing.</title>
        <authorList>
            <person name="Alam M."/>
            <person name="Haque M.S."/>
            <person name="Islam M.S."/>
            <person name="Emdad E.M."/>
            <person name="Islam M.M."/>
            <person name="Ahmed B."/>
            <person name="Halim A."/>
            <person name="Hossen Q.M.M."/>
            <person name="Hossain M.Z."/>
            <person name="Ahmed R."/>
            <person name="Khan M.M."/>
            <person name="Islam R."/>
            <person name="Rashid M.M."/>
            <person name="Khan S.A."/>
            <person name="Rahman M.S."/>
            <person name="Alam M."/>
            <person name="Yahiya A.S."/>
            <person name="Khan M.S."/>
            <person name="Azam M.S."/>
            <person name="Haque T."/>
            <person name="Lashkar M.Z.H."/>
            <person name="Akhand A.I."/>
            <person name="Morshed G."/>
            <person name="Roy S."/>
            <person name="Uddin K.S."/>
            <person name="Rabeya T."/>
            <person name="Hossain A.S."/>
            <person name="Chowdhury A."/>
            <person name="Snigdha A.R."/>
            <person name="Mortoza M.S."/>
            <person name="Matin S.A."/>
            <person name="Hoque S.M.E."/>
            <person name="Islam M.K."/>
            <person name="Roy D.K."/>
            <person name="Haider R."/>
            <person name="Moosa M.M."/>
            <person name="Elias S.M."/>
            <person name="Hasan A.M."/>
            <person name="Jahan S."/>
            <person name="Shafiuddin M."/>
            <person name="Mahmood N."/>
            <person name="Shommy N.S."/>
        </authorList>
    </citation>
    <scope>NUCLEOTIDE SEQUENCE [LARGE SCALE GENOMIC DNA]</scope>
    <source>
        <strain evidence="11">cv. O-4</strain>
    </source>
</reference>
<evidence type="ECO:0000256" key="5">
    <source>
        <dbReference type="ARBA" id="ARBA00023136"/>
    </source>
</evidence>
<dbReference type="InterPro" id="IPR007118">
    <property type="entry name" value="Expan_Lol_pI"/>
</dbReference>
<keyword evidence="4 7" id="KW-0732">Signal</keyword>
<dbReference type="GO" id="GO:0005576">
    <property type="term" value="C:extracellular region"/>
    <property type="evidence" value="ECO:0007669"/>
    <property type="project" value="InterPro"/>
</dbReference>
<proteinExistence type="inferred from homology"/>
<comment type="similarity">
    <text evidence="1 7">Belongs to the expansin family. Expansin A subfamily.</text>
</comment>
<evidence type="ECO:0000313" key="10">
    <source>
        <dbReference type="EMBL" id="OMO73720.1"/>
    </source>
</evidence>
<keyword evidence="11" id="KW-1185">Reference proteome</keyword>
<evidence type="ECO:0000256" key="1">
    <source>
        <dbReference type="ARBA" id="ARBA00005392"/>
    </source>
</evidence>
<dbReference type="GO" id="GO:0016020">
    <property type="term" value="C:membrane"/>
    <property type="evidence" value="ECO:0007669"/>
    <property type="project" value="UniProtKB-SubCell"/>
</dbReference>
<keyword evidence="5" id="KW-0472">Membrane</keyword>
<dbReference type="Pfam" id="PF01357">
    <property type="entry name" value="Expansin_C"/>
    <property type="match status" value="1"/>
</dbReference>
<dbReference type="InterPro" id="IPR002963">
    <property type="entry name" value="Expansin"/>
</dbReference>
<evidence type="ECO:0000256" key="2">
    <source>
        <dbReference type="ARBA" id="ARBA00022512"/>
    </source>
</evidence>
<dbReference type="AlphaFoldDB" id="A0A1R3HU14"/>
<dbReference type="OrthoDB" id="5823761at2759"/>
<evidence type="ECO:0000259" key="9">
    <source>
        <dbReference type="PROSITE" id="PS50843"/>
    </source>
</evidence>
<evidence type="ECO:0000256" key="4">
    <source>
        <dbReference type="ARBA" id="ARBA00022729"/>
    </source>
</evidence>
<organism evidence="10 11">
    <name type="scientific">Corchorus olitorius</name>
    <dbReference type="NCBI Taxonomy" id="93759"/>
    <lineage>
        <taxon>Eukaryota</taxon>
        <taxon>Viridiplantae</taxon>
        <taxon>Streptophyta</taxon>
        <taxon>Embryophyta</taxon>
        <taxon>Tracheophyta</taxon>
        <taxon>Spermatophyta</taxon>
        <taxon>Magnoliopsida</taxon>
        <taxon>eudicotyledons</taxon>
        <taxon>Gunneridae</taxon>
        <taxon>Pentapetalae</taxon>
        <taxon>rosids</taxon>
        <taxon>malvids</taxon>
        <taxon>Malvales</taxon>
        <taxon>Malvaceae</taxon>
        <taxon>Grewioideae</taxon>
        <taxon>Apeibeae</taxon>
        <taxon>Corchorus</taxon>
    </lineage>
</organism>
<accession>A0A1R3HU14</accession>
<dbReference type="PRINTS" id="PR01225">
    <property type="entry name" value="EXPANSNFAMLY"/>
</dbReference>
<protein>
    <recommendedName>
        <fullName evidence="7">Expansin</fullName>
    </recommendedName>
</protein>
<dbReference type="InterPro" id="IPR009009">
    <property type="entry name" value="RlpA-like_DPBB"/>
</dbReference>
<dbReference type="Gene3D" id="2.40.40.10">
    <property type="entry name" value="RlpA-like domain"/>
    <property type="match status" value="1"/>
</dbReference>
<dbReference type="PANTHER" id="PTHR31867">
    <property type="entry name" value="EXPANSIN-A15"/>
    <property type="match status" value="1"/>
</dbReference>
<dbReference type="InterPro" id="IPR036749">
    <property type="entry name" value="Expansin_CBD_sf"/>
</dbReference>
<comment type="caution">
    <text evidence="10">The sequence shown here is derived from an EMBL/GenBank/DDBJ whole genome shotgun (WGS) entry which is preliminary data.</text>
</comment>
<dbReference type="SUPFAM" id="SSF50685">
    <property type="entry name" value="Barwin-like endoglucanases"/>
    <property type="match status" value="1"/>
</dbReference>
<dbReference type="GO" id="GO:0009664">
    <property type="term" value="P:plant-type cell wall organization"/>
    <property type="evidence" value="ECO:0007669"/>
    <property type="project" value="InterPro"/>
</dbReference>
<feature type="chain" id="PRO_5015218351" description="Expansin" evidence="7">
    <location>
        <begin position="31"/>
        <end position="293"/>
    </location>
</feature>
<dbReference type="SUPFAM" id="SSF49590">
    <property type="entry name" value="PHL pollen allergen"/>
    <property type="match status" value="1"/>
</dbReference>
<dbReference type="InterPro" id="IPR036908">
    <property type="entry name" value="RlpA-like_sf"/>
</dbReference>